<keyword evidence="2" id="KW-1185">Reference proteome</keyword>
<name>A0A167D2B6_COLIC</name>
<protein>
    <submittedName>
        <fullName evidence="1">Uncharacterized protein</fullName>
    </submittedName>
</protein>
<sequence length="88" mass="9644">MHTPLNSTGARLDLVATFFLRLPQGFIHSLCATLNSREGEESRGIQLVLRKLETKLPAHRAVNESALLTSHAVWNIVTATLLSAPVLE</sequence>
<evidence type="ECO:0000313" key="1">
    <source>
        <dbReference type="EMBL" id="KZL83334.1"/>
    </source>
</evidence>
<dbReference type="EMBL" id="LFIW01001159">
    <property type="protein sequence ID" value="KZL83334.1"/>
    <property type="molecule type" value="Genomic_DNA"/>
</dbReference>
<evidence type="ECO:0000313" key="2">
    <source>
        <dbReference type="Proteomes" id="UP000076584"/>
    </source>
</evidence>
<dbReference type="AlphaFoldDB" id="A0A167D2B6"/>
<comment type="caution">
    <text evidence="1">The sequence shown here is derived from an EMBL/GenBank/DDBJ whole genome shotgun (WGS) entry which is preliminary data.</text>
</comment>
<reference evidence="1" key="1">
    <citation type="submission" date="2015-06" db="EMBL/GenBank/DDBJ databases">
        <title>Survival trade-offs in plant roots during colonization by closely related pathogenic and mutualistic fungi.</title>
        <authorList>
            <person name="Hacquard S."/>
            <person name="Kracher B."/>
            <person name="Hiruma K."/>
            <person name="Weinman A."/>
            <person name="Muench P."/>
            <person name="Garrido Oter R."/>
            <person name="Ver Loren van Themaat E."/>
            <person name="Dallerey J.-F."/>
            <person name="Damm U."/>
            <person name="Henrissat B."/>
            <person name="Lespinet O."/>
            <person name="Thon M."/>
            <person name="Kemen E."/>
            <person name="McHardy A.C."/>
            <person name="Schulze-Lefert P."/>
            <person name="O'Connell R.J."/>
        </authorList>
    </citation>
    <scope>NUCLEOTIDE SEQUENCE [LARGE SCALE GENOMIC DNA]</scope>
    <source>
        <strain evidence="1">MAFF 238704</strain>
    </source>
</reference>
<proteinExistence type="predicted"/>
<gene>
    <name evidence="1" type="ORF">CI238_12642</name>
</gene>
<organism evidence="1 2">
    <name type="scientific">Colletotrichum incanum</name>
    <name type="common">Soybean anthracnose fungus</name>
    <dbReference type="NCBI Taxonomy" id="1573173"/>
    <lineage>
        <taxon>Eukaryota</taxon>
        <taxon>Fungi</taxon>
        <taxon>Dikarya</taxon>
        <taxon>Ascomycota</taxon>
        <taxon>Pezizomycotina</taxon>
        <taxon>Sordariomycetes</taxon>
        <taxon>Hypocreomycetidae</taxon>
        <taxon>Glomerellales</taxon>
        <taxon>Glomerellaceae</taxon>
        <taxon>Colletotrichum</taxon>
        <taxon>Colletotrichum spaethianum species complex</taxon>
    </lineage>
</organism>
<accession>A0A167D2B6</accession>
<dbReference type="Proteomes" id="UP000076584">
    <property type="component" value="Unassembled WGS sequence"/>
</dbReference>